<name>A0A367L6K3_9HYPO</name>
<dbReference type="PANTHER" id="PTHR34502">
    <property type="entry name" value="DUF6594 DOMAIN-CONTAINING PROTEIN-RELATED"/>
    <property type="match status" value="1"/>
</dbReference>
<gene>
    <name evidence="4" type="ORF">L249_8711</name>
</gene>
<evidence type="ECO:0000313" key="5">
    <source>
        <dbReference type="Proteomes" id="UP000253664"/>
    </source>
</evidence>
<proteinExistence type="predicted"/>
<keyword evidence="2" id="KW-0812">Transmembrane</keyword>
<feature type="domain" description="DUF6594" evidence="3">
    <location>
        <begin position="50"/>
        <end position="305"/>
    </location>
</feature>
<comment type="caution">
    <text evidence="4">The sequence shown here is derived from an EMBL/GenBank/DDBJ whole genome shotgun (WGS) entry which is preliminary data.</text>
</comment>
<reference evidence="4 5" key="1">
    <citation type="journal article" date="2015" name="BMC Genomics">
        <title>Insights from the genome of Ophiocordyceps polyrhachis-furcata to pathogenicity and host specificity in insect fungi.</title>
        <authorList>
            <person name="Wichadakul D."/>
            <person name="Kobmoo N."/>
            <person name="Ingsriswang S."/>
            <person name="Tangphatsornruang S."/>
            <person name="Chantasingh D."/>
            <person name="Luangsa-ard J.J."/>
            <person name="Eurwilaichitr L."/>
        </authorList>
    </citation>
    <scope>NUCLEOTIDE SEQUENCE [LARGE SCALE GENOMIC DNA]</scope>
    <source>
        <strain evidence="4 5">BCC 54312</strain>
    </source>
</reference>
<feature type="transmembrane region" description="Helical" evidence="2">
    <location>
        <begin position="242"/>
        <end position="261"/>
    </location>
</feature>
<organism evidence="4 5">
    <name type="scientific">Ophiocordyceps polyrhachis-furcata BCC 54312</name>
    <dbReference type="NCBI Taxonomy" id="1330021"/>
    <lineage>
        <taxon>Eukaryota</taxon>
        <taxon>Fungi</taxon>
        <taxon>Dikarya</taxon>
        <taxon>Ascomycota</taxon>
        <taxon>Pezizomycotina</taxon>
        <taxon>Sordariomycetes</taxon>
        <taxon>Hypocreomycetidae</taxon>
        <taxon>Hypocreales</taxon>
        <taxon>Ophiocordycipitaceae</taxon>
        <taxon>Ophiocordyceps</taxon>
    </lineage>
</organism>
<dbReference type="EMBL" id="LKCN02000013">
    <property type="protein sequence ID" value="RCI10060.1"/>
    <property type="molecule type" value="Genomic_DNA"/>
</dbReference>
<evidence type="ECO:0000259" key="3">
    <source>
        <dbReference type="Pfam" id="PF20237"/>
    </source>
</evidence>
<keyword evidence="2" id="KW-1133">Transmembrane helix</keyword>
<feature type="compositionally biased region" description="Pro residues" evidence="1">
    <location>
        <begin position="1"/>
        <end position="12"/>
    </location>
</feature>
<keyword evidence="2" id="KW-0472">Membrane</keyword>
<dbReference type="InterPro" id="IPR046529">
    <property type="entry name" value="DUF6594"/>
</dbReference>
<evidence type="ECO:0000313" key="4">
    <source>
        <dbReference type="EMBL" id="RCI10060.1"/>
    </source>
</evidence>
<dbReference type="Pfam" id="PF20237">
    <property type="entry name" value="DUF6594"/>
    <property type="match status" value="1"/>
</dbReference>
<dbReference type="Proteomes" id="UP000253664">
    <property type="component" value="Unassembled WGS sequence"/>
</dbReference>
<feature type="transmembrane region" description="Helical" evidence="2">
    <location>
        <begin position="294"/>
        <end position="314"/>
    </location>
</feature>
<feature type="transmembrane region" description="Helical" evidence="2">
    <location>
        <begin position="267"/>
        <end position="287"/>
    </location>
</feature>
<dbReference type="PANTHER" id="PTHR34502:SF5">
    <property type="entry name" value="DUF6594 DOMAIN-CONTAINING PROTEIN"/>
    <property type="match status" value="1"/>
</dbReference>
<accession>A0A367L6K3</accession>
<evidence type="ECO:0000256" key="1">
    <source>
        <dbReference type="SAM" id="MobiDB-lite"/>
    </source>
</evidence>
<feature type="region of interest" description="Disordered" evidence="1">
    <location>
        <begin position="1"/>
        <end position="39"/>
    </location>
</feature>
<dbReference type="OrthoDB" id="3546297at2759"/>
<dbReference type="AlphaFoldDB" id="A0A367L6K3"/>
<sequence length="320" mass="35982">MQQHKPPPPPSHPTSTTTGRSHRLQIKSAMQPPSRSLSDQFPTIWQASTADSNLTLHGFRRFKTTHLLNLRYLESEIADIDHLIYQIGLGLDIEPSKVDRLGLRECSKDRDVPCPEKALSKQLIHKLRRLMKEYDEAIISFNTIMSLDTFSLLDNEEQAAIADRPLYETYKTRLLRVDQAPRTRQDPLQRYIHRLLRFFRYLRLSKASTHGVENGSHTDYSRRRDGWSSQNTALIADASSRVIVALITAVFLTVPLVVLSHESRTSVQMIIISVCVVAFACFVSVALRATNLEMMVVAAGYAAIIAVFISNGSGSKPTPA</sequence>
<keyword evidence="5" id="KW-1185">Reference proteome</keyword>
<protein>
    <recommendedName>
        <fullName evidence="3">DUF6594 domain-containing protein</fullName>
    </recommendedName>
</protein>
<evidence type="ECO:0000256" key="2">
    <source>
        <dbReference type="SAM" id="Phobius"/>
    </source>
</evidence>